<feature type="compositionally biased region" description="Basic and acidic residues" evidence="1">
    <location>
        <begin position="307"/>
        <end position="327"/>
    </location>
</feature>
<gene>
    <name evidence="2" type="ORF">BRAFLDRAFT_104411</name>
</gene>
<dbReference type="SUPFAM" id="SSF52200">
    <property type="entry name" value="Toll/Interleukin receptor TIR domain"/>
    <property type="match status" value="1"/>
</dbReference>
<sequence length="335" mass="37824">MASGDREDTEDFTYDSAVYYEEDDSKKADILEIRARLEDDRWGLTICDPYRDGDGTQMGRFEHSAKNSRHAIIFLSPSLLERMKNRQESHSQFSIETFLCNILDRHDTTLERRVIPVWFESEGAEKPFILSRYTPLCPGEVGFWRKLYRSLSRLPVPGAFMTQVSQRVRNVKNLQQEAVLHIAAKLGLPEEVVDGIKVEYGGSQAMLREVFYCWKSHLGPEATIDAVDDIISEVITMPQQVEQQQQSLGTVDFEILKVFLKFVLFAVSKDADSGVVDGRSNSTDDEALSDGLRSLNLNTQQSGDPDMGAKEKTKVHEGEEHDGKDAKNLILAVNS</sequence>
<dbReference type="InterPro" id="IPR035897">
    <property type="entry name" value="Toll_tir_struct_dom_sf"/>
</dbReference>
<dbReference type="AlphaFoldDB" id="C3YQE9"/>
<evidence type="ECO:0008006" key="3">
    <source>
        <dbReference type="Google" id="ProtNLM"/>
    </source>
</evidence>
<evidence type="ECO:0000256" key="1">
    <source>
        <dbReference type="SAM" id="MobiDB-lite"/>
    </source>
</evidence>
<accession>C3YQE9</accession>
<reference evidence="2" key="1">
    <citation type="journal article" date="2008" name="Nature">
        <title>The amphioxus genome and the evolution of the chordate karyotype.</title>
        <authorList>
            <consortium name="US DOE Joint Genome Institute (JGI-PGF)"/>
            <person name="Putnam N.H."/>
            <person name="Butts T."/>
            <person name="Ferrier D.E.K."/>
            <person name="Furlong R.F."/>
            <person name="Hellsten U."/>
            <person name="Kawashima T."/>
            <person name="Robinson-Rechavi M."/>
            <person name="Shoguchi E."/>
            <person name="Terry A."/>
            <person name="Yu J.-K."/>
            <person name="Benito-Gutierrez E.L."/>
            <person name="Dubchak I."/>
            <person name="Garcia-Fernandez J."/>
            <person name="Gibson-Brown J.J."/>
            <person name="Grigoriev I.V."/>
            <person name="Horton A.C."/>
            <person name="de Jong P.J."/>
            <person name="Jurka J."/>
            <person name="Kapitonov V.V."/>
            <person name="Kohara Y."/>
            <person name="Kuroki Y."/>
            <person name="Lindquist E."/>
            <person name="Lucas S."/>
            <person name="Osoegawa K."/>
            <person name="Pennacchio L.A."/>
            <person name="Salamov A.A."/>
            <person name="Satou Y."/>
            <person name="Sauka-Spengler T."/>
            <person name="Schmutz J."/>
            <person name="Shin-I T."/>
            <person name="Toyoda A."/>
            <person name="Bronner-Fraser M."/>
            <person name="Fujiyama A."/>
            <person name="Holland L.Z."/>
            <person name="Holland P.W.H."/>
            <person name="Satoh N."/>
            <person name="Rokhsar D.S."/>
        </authorList>
    </citation>
    <scope>NUCLEOTIDE SEQUENCE [LARGE SCALE GENOMIC DNA]</scope>
    <source>
        <strain evidence="2">S238N-H82</strain>
        <tissue evidence="2">Testes</tissue>
    </source>
</reference>
<dbReference type="EMBL" id="GG666542">
    <property type="protein sequence ID" value="EEN57479.1"/>
    <property type="molecule type" value="Genomic_DNA"/>
</dbReference>
<protein>
    <recommendedName>
        <fullName evidence="3">TIR domain-containing protein</fullName>
    </recommendedName>
</protein>
<evidence type="ECO:0000313" key="2">
    <source>
        <dbReference type="EMBL" id="EEN57479.1"/>
    </source>
</evidence>
<name>C3YQE9_BRAFL</name>
<dbReference type="Gene3D" id="3.40.50.10140">
    <property type="entry name" value="Toll/interleukin-1 receptor homology (TIR) domain"/>
    <property type="match status" value="1"/>
</dbReference>
<dbReference type="InParanoid" id="C3YQE9"/>
<organism>
    <name type="scientific">Branchiostoma floridae</name>
    <name type="common">Florida lancelet</name>
    <name type="synonym">Amphioxus</name>
    <dbReference type="NCBI Taxonomy" id="7739"/>
    <lineage>
        <taxon>Eukaryota</taxon>
        <taxon>Metazoa</taxon>
        <taxon>Chordata</taxon>
        <taxon>Cephalochordata</taxon>
        <taxon>Leptocardii</taxon>
        <taxon>Amphioxiformes</taxon>
        <taxon>Branchiostomatidae</taxon>
        <taxon>Branchiostoma</taxon>
    </lineage>
</organism>
<feature type="region of interest" description="Disordered" evidence="1">
    <location>
        <begin position="274"/>
        <end position="335"/>
    </location>
</feature>
<proteinExistence type="predicted"/>